<dbReference type="EMBL" id="KN445660">
    <property type="protein sequence ID" value="KHG28600.1"/>
    <property type="molecule type" value="Genomic_DNA"/>
</dbReference>
<evidence type="ECO:0000313" key="1">
    <source>
        <dbReference type="EMBL" id="KHG28600.1"/>
    </source>
</evidence>
<dbReference type="Proteomes" id="UP000032142">
    <property type="component" value="Unassembled WGS sequence"/>
</dbReference>
<sequence length="77" mass="8596">MPLLRSSSSSSSSRRLIAGTLRVDCFLNGYFGYELRFSLSNPGSQADRVEIVPSNECQEFGLRKSAYPGFYHLGFHS</sequence>
<organism evidence="1 2">
    <name type="scientific">Gossypium arboreum</name>
    <name type="common">Tree cotton</name>
    <name type="synonym">Gossypium nanking</name>
    <dbReference type="NCBI Taxonomy" id="29729"/>
    <lineage>
        <taxon>Eukaryota</taxon>
        <taxon>Viridiplantae</taxon>
        <taxon>Streptophyta</taxon>
        <taxon>Embryophyta</taxon>
        <taxon>Tracheophyta</taxon>
        <taxon>Spermatophyta</taxon>
        <taxon>Magnoliopsida</taxon>
        <taxon>eudicotyledons</taxon>
        <taxon>Gunneridae</taxon>
        <taxon>Pentapetalae</taxon>
        <taxon>rosids</taxon>
        <taxon>malvids</taxon>
        <taxon>Malvales</taxon>
        <taxon>Malvaceae</taxon>
        <taxon>Malvoideae</taxon>
        <taxon>Gossypium</taxon>
    </lineage>
</organism>
<keyword evidence="2" id="KW-1185">Reference proteome</keyword>
<dbReference type="AlphaFoldDB" id="A0A0B0PUB4"/>
<accession>A0A0B0PUB4</accession>
<name>A0A0B0PUB4_GOSAR</name>
<reference evidence="2" key="1">
    <citation type="submission" date="2014-09" db="EMBL/GenBank/DDBJ databases">
        <authorList>
            <person name="Mudge J."/>
            <person name="Ramaraj T."/>
            <person name="Lindquist I.E."/>
            <person name="Bharti A.K."/>
            <person name="Sundararajan A."/>
            <person name="Cameron C.T."/>
            <person name="Woodward J.E."/>
            <person name="May G.D."/>
            <person name="Brubaker C."/>
            <person name="Broadhvest J."/>
            <person name="Wilkins T.A."/>
        </authorList>
    </citation>
    <scope>NUCLEOTIDE SEQUENCE</scope>
    <source>
        <strain evidence="2">cv. AKA8401</strain>
    </source>
</reference>
<protein>
    <submittedName>
        <fullName evidence="1">Faah2a</fullName>
    </submittedName>
</protein>
<proteinExistence type="predicted"/>
<evidence type="ECO:0000313" key="2">
    <source>
        <dbReference type="Proteomes" id="UP000032142"/>
    </source>
</evidence>
<gene>
    <name evidence="1" type="ORF">F383_13510</name>
</gene>